<keyword evidence="2" id="KW-1185">Reference proteome</keyword>
<sequence length="312" mass="34705">MVRENLLSEVKKPVNFRLCNVSSYTAELLEIRADDPKLHVLFVPGNPGVITFYKELVEALYENLGGNASITAVGHAAQTKKNLENGRLFSLQEQIDHKMDFVSQELQNTEVPIVLVGHSIGSYITVEMLKRSSEKVIYCIGLYPFLALNQQSVKQSIIGKISASSIASAALSFTISSLGILPSTALRFLVSQSLGRSWSATAVEATCTHLSQYHVMRNILFMAETEFKKLSETPDWEFMRKNQGKLAFLYGIDDHWGPLQMFEEISKQAPGIDLSIEREGHTHSFCCSEAGSIWVAYYVASLIKNKTSSLSQ</sequence>
<name>A0ACC1X207_MELAZ</name>
<protein>
    <submittedName>
        <fullName evidence="1">Lipid droplet-associated hydrolase</fullName>
    </submittedName>
</protein>
<accession>A0ACC1X207</accession>
<dbReference type="EMBL" id="CM051405">
    <property type="protein sequence ID" value="KAJ4705367.1"/>
    <property type="molecule type" value="Genomic_DNA"/>
</dbReference>
<proteinExistence type="predicted"/>
<organism evidence="1 2">
    <name type="scientific">Melia azedarach</name>
    <name type="common">Chinaberry tree</name>
    <dbReference type="NCBI Taxonomy" id="155640"/>
    <lineage>
        <taxon>Eukaryota</taxon>
        <taxon>Viridiplantae</taxon>
        <taxon>Streptophyta</taxon>
        <taxon>Embryophyta</taxon>
        <taxon>Tracheophyta</taxon>
        <taxon>Spermatophyta</taxon>
        <taxon>Magnoliopsida</taxon>
        <taxon>eudicotyledons</taxon>
        <taxon>Gunneridae</taxon>
        <taxon>Pentapetalae</taxon>
        <taxon>rosids</taxon>
        <taxon>malvids</taxon>
        <taxon>Sapindales</taxon>
        <taxon>Meliaceae</taxon>
        <taxon>Melia</taxon>
    </lineage>
</organism>
<gene>
    <name evidence="1" type="ORF">OWV82_022153</name>
</gene>
<reference evidence="1 2" key="1">
    <citation type="journal article" date="2023" name="Science">
        <title>Complex scaffold remodeling in plant triterpene biosynthesis.</title>
        <authorList>
            <person name="De La Pena R."/>
            <person name="Hodgson H."/>
            <person name="Liu J.C."/>
            <person name="Stephenson M.J."/>
            <person name="Martin A.C."/>
            <person name="Owen C."/>
            <person name="Harkess A."/>
            <person name="Leebens-Mack J."/>
            <person name="Jimenez L.E."/>
            <person name="Osbourn A."/>
            <person name="Sattely E.S."/>
        </authorList>
    </citation>
    <scope>NUCLEOTIDE SEQUENCE [LARGE SCALE GENOMIC DNA]</scope>
    <source>
        <strain evidence="2">cv. JPN11</strain>
        <tissue evidence="1">Leaf</tissue>
    </source>
</reference>
<evidence type="ECO:0000313" key="2">
    <source>
        <dbReference type="Proteomes" id="UP001164539"/>
    </source>
</evidence>
<dbReference type="Proteomes" id="UP001164539">
    <property type="component" value="Chromosome 12"/>
</dbReference>
<evidence type="ECO:0000313" key="1">
    <source>
        <dbReference type="EMBL" id="KAJ4705367.1"/>
    </source>
</evidence>
<comment type="caution">
    <text evidence="1">The sequence shown here is derived from an EMBL/GenBank/DDBJ whole genome shotgun (WGS) entry which is preliminary data.</text>
</comment>
<keyword evidence="1" id="KW-0378">Hydrolase</keyword>